<keyword evidence="2" id="KW-0945">Host-virus interaction</keyword>
<dbReference type="InterPro" id="IPR016194">
    <property type="entry name" value="SPOC-like_C_dom_sf"/>
</dbReference>
<dbReference type="InterPro" id="IPR010912">
    <property type="entry name" value="SPOC_met"/>
</dbReference>
<organism evidence="6 7">
    <name type="scientific">Saguinus oedipus</name>
    <name type="common">Cotton-top tamarin</name>
    <name type="synonym">Oedipomidas oedipus</name>
    <dbReference type="NCBI Taxonomy" id="9490"/>
    <lineage>
        <taxon>Eukaryota</taxon>
        <taxon>Metazoa</taxon>
        <taxon>Chordata</taxon>
        <taxon>Craniata</taxon>
        <taxon>Vertebrata</taxon>
        <taxon>Euteleostomi</taxon>
        <taxon>Mammalia</taxon>
        <taxon>Eutheria</taxon>
        <taxon>Euarchontoglires</taxon>
        <taxon>Primates</taxon>
        <taxon>Haplorrhini</taxon>
        <taxon>Platyrrhini</taxon>
        <taxon>Cebidae</taxon>
        <taxon>Callitrichinae</taxon>
        <taxon>Saguinus</taxon>
    </lineage>
</organism>
<comment type="caution">
    <text evidence="6">The sequence shown here is derived from an EMBL/GenBank/DDBJ whole genome shotgun (WGS) entry which is preliminary data.</text>
</comment>
<dbReference type="SUPFAM" id="SSF100939">
    <property type="entry name" value="SPOC domain-like"/>
    <property type="match status" value="1"/>
</dbReference>
<evidence type="ECO:0000256" key="4">
    <source>
        <dbReference type="ARBA" id="ARBA00023242"/>
    </source>
</evidence>
<proteinExistence type="predicted"/>
<accession>A0ABQ9W9I0</accession>
<evidence type="ECO:0000256" key="1">
    <source>
        <dbReference type="ARBA" id="ARBA00004123"/>
    </source>
</evidence>
<sequence length="202" mass="22120">MGRVSKGDTQHHSTRLLTQATKPGDYCHQCQFQPAASAITRGLTNQTHPSPIVAMGVIKAVDKKAAGAGKVTKSAQKAQMNITPNIFNLSLNQVTSKWLVVFLWRAKVAQLRITQCLRLDQPKLDEVTSCIKVAGPNDYAILLAIPESSESQSSSSSDTDTSTQRLFPGFPAKALAKPEEDYLVMIIVHAKLVEQMMWNSKL</sequence>
<keyword evidence="3" id="KW-0694">RNA-binding</keyword>
<feature type="domain" description="SPOC" evidence="5">
    <location>
        <begin position="54"/>
        <end position="202"/>
    </location>
</feature>
<gene>
    <name evidence="6" type="ORF">P7K49_005179</name>
</gene>
<evidence type="ECO:0000313" key="6">
    <source>
        <dbReference type="EMBL" id="KAK2118292.1"/>
    </source>
</evidence>
<keyword evidence="7" id="KW-1185">Reference proteome</keyword>
<protein>
    <recommendedName>
        <fullName evidence="5">SPOC domain-containing protein</fullName>
    </recommendedName>
</protein>
<dbReference type="PROSITE" id="PS50917">
    <property type="entry name" value="SPOC"/>
    <property type="match status" value="1"/>
</dbReference>
<dbReference type="Proteomes" id="UP001266305">
    <property type="component" value="Unassembled WGS sequence"/>
</dbReference>
<evidence type="ECO:0000256" key="2">
    <source>
        <dbReference type="ARBA" id="ARBA00022581"/>
    </source>
</evidence>
<keyword evidence="4" id="KW-0539">Nucleus</keyword>
<evidence type="ECO:0000259" key="5">
    <source>
        <dbReference type="PROSITE" id="PS50917"/>
    </source>
</evidence>
<dbReference type="Gene3D" id="2.40.290.10">
    <property type="match status" value="1"/>
</dbReference>
<evidence type="ECO:0000256" key="3">
    <source>
        <dbReference type="ARBA" id="ARBA00022884"/>
    </source>
</evidence>
<name>A0ABQ9W9I0_SAGOE</name>
<reference evidence="6 7" key="1">
    <citation type="submission" date="2023-05" db="EMBL/GenBank/DDBJ databases">
        <title>B98-5 Cell Line De Novo Hybrid Assembly: An Optical Mapping Approach.</title>
        <authorList>
            <person name="Kananen K."/>
            <person name="Auerbach J.A."/>
            <person name="Kautto E."/>
            <person name="Blachly J.S."/>
        </authorList>
    </citation>
    <scope>NUCLEOTIDE SEQUENCE [LARGE SCALE GENOMIC DNA]</scope>
    <source>
        <strain evidence="6">B95-8</strain>
        <tissue evidence="6">Cell line</tissue>
    </source>
</reference>
<dbReference type="EMBL" id="JASSZA010000002">
    <property type="protein sequence ID" value="KAK2118292.1"/>
    <property type="molecule type" value="Genomic_DNA"/>
</dbReference>
<evidence type="ECO:0000313" key="7">
    <source>
        <dbReference type="Proteomes" id="UP001266305"/>
    </source>
</evidence>
<comment type="subcellular location">
    <subcellularLocation>
        <location evidence="1">Nucleus</location>
    </subcellularLocation>
</comment>